<dbReference type="OMA" id="LDWSTMV"/>
<proteinExistence type="inferred from homology"/>
<dbReference type="eggNOG" id="KOG2011">
    <property type="taxonomic scope" value="Eukaryota"/>
</dbReference>
<dbReference type="InterPro" id="IPR013721">
    <property type="entry name" value="STAG"/>
</dbReference>
<dbReference type="EMBL" id="CH933810">
    <property type="protein sequence ID" value="EDW07144.1"/>
    <property type="molecule type" value="Genomic_DNA"/>
</dbReference>
<dbReference type="HOGENOM" id="CLU_005067_0_0_1"/>
<dbReference type="InParanoid" id="B4L3L6"/>
<evidence type="ECO:0000313" key="5">
    <source>
        <dbReference type="Proteomes" id="UP000009192"/>
    </source>
</evidence>
<reference evidence="4 5" key="1">
    <citation type="journal article" date="2007" name="Nature">
        <title>Evolution of genes and genomes on the Drosophila phylogeny.</title>
        <authorList>
            <consortium name="Drosophila 12 Genomes Consortium"/>
            <person name="Clark A.G."/>
            <person name="Eisen M.B."/>
            <person name="Smith D.R."/>
            <person name="Bergman C.M."/>
            <person name="Oliver B."/>
            <person name="Markow T.A."/>
            <person name="Kaufman T.C."/>
            <person name="Kellis M."/>
            <person name="Gelbart W."/>
            <person name="Iyer V.N."/>
            <person name="Pollard D.A."/>
            <person name="Sackton T.B."/>
            <person name="Larracuente A.M."/>
            <person name="Singh N.D."/>
            <person name="Abad J.P."/>
            <person name="Abt D.N."/>
            <person name="Adryan B."/>
            <person name="Aguade M."/>
            <person name="Akashi H."/>
            <person name="Anderson W.W."/>
            <person name="Aquadro C.F."/>
            <person name="Ardell D.H."/>
            <person name="Arguello R."/>
            <person name="Artieri C.G."/>
            <person name="Barbash D.A."/>
            <person name="Barker D."/>
            <person name="Barsanti P."/>
            <person name="Batterham P."/>
            <person name="Batzoglou S."/>
            <person name="Begun D."/>
            <person name="Bhutkar A."/>
            <person name="Blanco E."/>
            <person name="Bosak S.A."/>
            <person name="Bradley R.K."/>
            <person name="Brand A.D."/>
            <person name="Brent M.R."/>
            <person name="Brooks A.N."/>
            <person name="Brown R.H."/>
            <person name="Butlin R.K."/>
            <person name="Caggese C."/>
            <person name="Calvi B.R."/>
            <person name="Bernardo de Carvalho A."/>
            <person name="Caspi A."/>
            <person name="Castrezana S."/>
            <person name="Celniker S.E."/>
            <person name="Chang J.L."/>
            <person name="Chapple C."/>
            <person name="Chatterji S."/>
            <person name="Chinwalla A."/>
            <person name="Civetta A."/>
            <person name="Clifton S.W."/>
            <person name="Comeron J.M."/>
            <person name="Costello J.C."/>
            <person name="Coyne J.A."/>
            <person name="Daub J."/>
            <person name="David R.G."/>
            <person name="Delcher A.L."/>
            <person name="Delehaunty K."/>
            <person name="Do C.B."/>
            <person name="Ebling H."/>
            <person name="Edwards K."/>
            <person name="Eickbush T."/>
            <person name="Evans J.D."/>
            <person name="Filipski A."/>
            <person name="Findeiss S."/>
            <person name="Freyhult E."/>
            <person name="Fulton L."/>
            <person name="Fulton R."/>
            <person name="Garcia A.C."/>
            <person name="Gardiner A."/>
            <person name="Garfield D.A."/>
            <person name="Garvin B.E."/>
            <person name="Gibson G."/>
            <person name="Gilbert D."/>
            <person name="Gnerre S."/>
            <person name="Godfrey J."/>
            <person name="Good R."/>
            <person name="Gotea V."/>
            <person name="Gravely B."/>
            <person name="Greenberg A.J."/>
            <person name="Griffiths-Jones S."/>
            <person name="Gross S."/>
            <person name="Guigo R."/>
            <person name="Gustafson E.A."/>
            <person name="Haerty W."/>
            <person name="Hahn M.W."/>
            <person name="Halligan D.L."/>
            <person name="Halpern A.L."/>
            <person name="Halter G.M."/>
            <person name="Han M.V."/>
            <person name="Heger A."/>
            <person name="Hillier L."/>
            <person name="Hinrichs A.S."/>
            <person name="Holmes I."/>
            <person name="Hoskins R.A."/>
            <person name="Hubisz M.J."/>
            <person name="Hultmark D."/>
            <person name="Huntley M.A."/>
            <person name="Jaffe D.B."/>
            <person name="Jagadeeshan S."/>
            <person name="Jeck W.R."/>
            <person name="Johnson J."/>
            <person name="Jones C.D."/>
            <person name="Jordan W.C."/>
            <person name="Karpen G.H."/>
            <person name="Kataoka E."/>
            <person name="Keightley P.D."/>
            <person name="Kheradpour P."/>
            <person name="Kirkness E.F."/>
            <person name="Koerich L.B."/>
            <person name="Kristiansen K."/>
            <person name="Kudrna D."/>
            <person name="Kulathinal R.J."/>
            <person name="Kumar S."/>
            <person name="Kwok R."/>
            <person name="Lander E."/>
            <person name="Langley C.H."/>
            <person name="Lapoint R."/>
            <person name="Lazzaro B.P."/>
            <person name="Lee S.J."/>
            <person name="Levesque L."/>
            <person name="Li R."/>
            <person name="Lin C.F."/>
            <person name="Lin M.F."/>
            <person name="Lindblad-Toh K."/>
            <person name="Llopart A."/>
            <person name="Long M."/>
            <person name="Low L."/>
            <person name="Lozovsky E."/>
            <person name="Lu J."/>
            <person name="Luo M."/>
            <person name="Machado C.A."/>
            <person name="Makalowski W."/>
            <person name="Marzo M."/>
            <person name="Matsuda M."/>
            <person name="Matzkin L."/>
            <person name="McAllister B."/>
            <person name="McBride C.S."/>
            <person name="McKernan B."/>
            <person name="McKernan K."/>
            <person name="Mendez-Lago M."/>
            <person name="Minx P."/>
            <person name="Mollenhauer M.U."/>
            <person name="Montooth K."/>
            <person name="Mount S.M."/>
            <person name="Mu X."/>
            <person name="Myers E."/>
            <person name="Negre B."/>
            <person name="Newfeld S."/>
            <person name="Nielsen R."/>
            <person name="Noor M.A."/>
            <person name="O'Grady P."/>
            <person name="Pachter L."/>
            <person name="Papaceit M."/>
            <person name="Parisi M.J."/>
            <person name="Parisi M."/>
            <person name="Parts L."/>
            <person name="Pedersen J.S."/>
            <person name="Pesole G."/>
            <person name="Phillippy A.M."/>
            <person name="Ponting C.P."/>
            <person name="Pop M."/>
            <person name="Porcelli D."/>
            <person name="Powell J.R."/>
            <person name="Prohaska S."/>
            <person name="Pruitt K."/>
            <person name="Puig M."/>
            <person name="Quesneville H."/>
            <person name="Ram K.R."/>
            <person name="Rand D."/>
            <person name="Rasmussen M.D."/>
            <person name="Reed L.K."/>
            <person name="Reenan R."/>
            <person name="Reily A."/>
            <person name="Remington K.A."/>
            <person name="Rieger T.T."/>
            <person name="Ritchie M.G."/>
            <person name="Robin C."/>
            <person name="Rogers Y.H."/>
            <person name="Rohde C."/>
            <person name="Rozas J."/>
            <person name="Rubenfield M.J."/>
            <person name="Ruiz A."/>
            <person name="Russo S."/>
            <person name="Salzberg S.L."/>
            <person name="Sanchez-Gracia A."/>
            <person name="Saranga D.J."/>
            <person name="Sato H."/>
            <person name="Schaeffer S.W."/>
            <person name="Schatz M.C."/>
            <person name="Schlenke T."/>
            <person name="Schwartz R."/>
            <person name="Segarra C."/>
            <person name="Singh R.S."/>
            <person name="Sirot L."/>
            <person name="Sirota M."/>
            <person name="Sisneros N.B."/>
            <person name="Smith C.D."/>
            <person name="Smith T.F."/>
            <person name="Spieth J."/>
            <person name="Stage D.E."/>
            <person name="Stark A."/>
            <person name="Stephan W."/>
            <person name="Strausberg R.L."/>
            <person name="Strempel S."/>
            <person name="Sturgill D."/>
            <person name="Sutton G."/>
            <person name="Sutton G.G."/>
            <person name="Tao W."/>
            <person name="Teichmann S."/>
            <person name="Tobari Y.N."/>
            <person name="Tomimura Y."/>
            <person name="Tsolas J.M."/>
            <person name="Valente V.L."/>
            <person name="Venter E."/>
            <person name="Venter J.C."/>
            <person name="Vicario S."/>
            <person name="Vieira F.G."/>
            <person name="Vilella A.J."/>
            <person name="Villasante A."/>
            <person name="Walenz B."/>
            <person name="Wang J."/>
            <person name="Wasserman M."/>
            <person name="Watts T."/>
            <person name="Wilson D."/>
            <person name="Wilson R.K."/>
            <person name="Wing R.A."/>
            <person name="Wolfner M.F."/>
            <person name="Wong A."/>
            <person name="Wong G.K."/>
            <person name="Wu C.I."/>
            <person name="Wu G."/>
            <person name="Yamamoto D."/>
            <person name="Yang H.P."/>
            <person name="Yang S.P."/>
            <person name="Yorke J.A."/>
            <person name="Yoshida K."/>
            <person name="Zdobnov E."/>
            <person name="Zhang P."/>
            <person name="Zhang Y."/>
            <person name="Zimin A.V."/>
            <person name="Baldwin J."/>
            <person name="Abdouelleil A."/>
            <person name="Abdulkadir J."/>
            <person name="Abebe A."/>
            <person name="Abera B."/>
            <person name="Abreu J."/>
            <person name="Acer S.C."/>
            <person name="Aftuck L."/>
            <person name="Alexander A."/>
            <person name="An P."/>
            <person name="Anderson E."/>
            <person name="Anderson S."/>
            <person name="Arachi H."/>
            <person name="Azer M."/>
            <person name="Bachantsang P."/>
            <person name="Barry A."/>
            <person name="Bayul T."/>
            <person name="Berlin A."/>
            <person name="Bessette D."/>
            <person name="Bloom T."/>
            <person name="Blye J."/>
            <person name="Boguslavskiy L."/>
            <person name="Bonnet C."/>
            <person name="Boukhgalter B."/>
            <person name="Bourzgui I."/>
            <person name="Brown A."/>
            <person name="Cahill P."/>
            <person name="Channer S."/>
            <person name="Cheshatsang Y."/>
            <person name="Chuda L."/>
            <person name="Citroen M."/>
            <person name="Collymore A."/>
            <person name="Cooke P."/>
            <person name="Costello M."/>
            <person name="D'Aco K."/>
            <person name="Daza R."/>
            <person name="De Haan G."/>
            <person name="DeGray S."/>
            <person name="DeMaso C."/>
            <person name="Dhargay N."/>
            <person name="Dooley K."/>
            <person name="Dooley E."/>
            <person name="Doricent M."/>
            <person name="Dorje P."/>
            <person name="Dorjee K."/>
            <person name="Dupes A."/>
            <person name="Elong R."/>
            <person name="Falk J."/>
            <person name="Farina A."/>
            <person name="Faro S."/>
            <person name="Ferguson D."/>
            <person name="Fisher S."/>
            <person name="Foley C.D."/>
            <person name="Franke A."/>
            <person name="Friedrich D."/>
            <person name="Gadbois L."/>
            <person name="Gearin G."/>
            <person name="Gearin C.R."/>
            <person name="Giannoukos G."/>
            <person name="Goode T."/>
            <person name="Graham J."/>
            <person name="Grandbois E."/>
            <person name="Grewal S."/>
            <person name="Gyaltsen K."/>
            <person name="Hafez N."/>
            <person name="Hagos B."/>
            <person name="Hall J."/>
            <person name="Henson C."/>
            <person name="Hollinger A."/>
            <person name="Honan T."/>
            <person name="Huard M.D."/>
            <person name="Hughes L."/>
            <person name="Hurhula B."/>
            <person name="Husby M.E."/>
            <person name="Kamat A."/>
            <person name="Kanga B."/>
            <person name="Kashin S."/>
            <person name="Khazanovich D."/>
            <person name="Kisner P."/>
            <person name="Lance K."/>
            <person name="Lara M."/>
            <person name="Lee W."/>
            <person name="Lennon N."/>
            <person name="Letendre F."/>
            <person name="LeVine R."/>
            <person name="Lipovsky A."/>
            <person name="Liu X."/>
            <person name="Liu J."/>
            <person name="Liu S."/>
            <person name="Lokyitsang T."/>
            <person name="Lokyitsang Y."/>
            <person name="Lubonja R."/>
            <person name="Lui A."/>
            <person name="MacDonald P."/>
            <person name="Magnisalis V."/>
            <person name="Maru K."/>
            <person name="Matthews C."/>
            <person name="McCusker W."/>
            <person name="McDonough S."/>
            <person name="Mehta T."/>
            <person name="Meldrim J."/>
            <person name="Meneus L."/>
            <person name="Mihai O."/>
            <person name="Mihalev A."/>
            <person name="Mihova T."/>
            <person name="Mittelman R."/>
            <person name="Mlenga V."/>
            <person name="Montmayeur A."/>
            <person name="Mulrain L."/>
            <person name="Navidi A."/>
            <person name="Naylor J."/>
            <person name="Negash T."/>
            <person name="Nguyen T."/>
            <person name="Nguyen N."/>
            <person name="Nicol R."/>
            <person name="Norbu C."/>
            <person name="Norbu N."/>
            <person name="Novod N."/>
            <person name="O'Neill B."/>
            <person name="Osman S."/>
            <person name="Markiewicz E."/>
            <person name="Oyono O.L."/>
            <person name="Patti C."/>
            <person name="Phunkhang P."/>
            <person name="Pierre F."/>
            <person name="Priest M."/>
            <person name="Raghuraman S."/>
            <person name="Rege F."/>
            <person name="Reyes R."/>
            <person name="Rise C."/>
            <person name="Rogov P."/>
            <person name="Ross K."/>
            <person name="Ryan E."/>
            <person name="Settipalli S."/>
            <person name="Shea T."/>
            <person name="Sherpa N."/>
            <person name="Shi L."/>
            <person name="Shih D."/>
            <person name="Sparrow T."/>
            <person name="Spaulding J."/>
            <person name="Stalker J."/>
            <person name="Stange-Thomann N."/>
            <person name="Stavropoulos S."/>
            <person name="Stone C."/>
            <person name="Strader C."/>
            <person name="Tesfaye S."/>
            <person name="Thomson T."/>
            <person name="Thoulutsang Y."/>
            <person name="Thoulutsang D."/>
            <person name="Topham K."/>
            <person name="Topping I."/>
            <person name="Tsamla T."/>
            <person name="Vassiliev H."/>
            <person name="Vo A."/>
            <person name="Wangchuk T."/>
            <person name="Wangdi T."/>
            <person name="Weiand M."/>
            <person name="Wilkinson J."/>
            <person name="Wilson A."/>
            <person name="Yadav S."/>
            <person name="Young G."/>
            <person name="Yu Q."/>
            <person name="Zembek L."/>
            <person name="Zhong D."/>
            <person name="Zimmer A."/>
            <person name="Zwirko Z."/>
            <person name="Jaffe D.B."/>
            <person name="Alvarez P."/>
            <person name="Brockman W."/>
            <person name="Butler J."/>
            <person name="Chin C."/>
            <person name="Gnerre S."/>
            <person name="Grabherr M."/>
            <person name="Kleber M."/>
            <person name="Mauceli E."/>
            <person name="MacCallum I."/>
        </authorList>
    </citation>
    <scope>NUCLEOTIDE SEQUENCE [LARGE SCALE GENOMIC DNA]</scope>
    <source>
        <strain evidence="5">Tucson 15081-1352.22</strain>
    </source>
</reference>
<dbReference type="GO" id="GO:0008278">
    <property type="term" value="C:cohesin complex"/>
    <property type="evidence" value="ECO:0007669"/>
    <property type="project" value="TreeGrafter"/>
</dbReference>
<dbReference type="KEGG" id="dmo:Dmoj_GI15027"/>
<dbReference type="Proteomes" id="UP000009192">
    <property type="component" value="Unassembled WGS sequence"/>
</dbReference>
<dbReference type="InterPro" id="IPR056396">
    <property type="entry name" value="HEAT_SCC3-SA"/>
</dbReference>
<evidence type="ECO:0000259" key="3">
    <source>
        <dbReference type="PROSITE" id="PS51425"/>
    </source>
</evidence>
<dbReference type="Pfam" id="PF21581">
    <property type="entry name" value="SCD"/>
    <property type="match status" value="1"/>
</dbReference>
<protein>
    <recommendedName>
        <fullName evidence="3">SCD domain-containing protein</fullName>
    </recommendedName>
</protein>
<dbReference type="GO" id="GO:0005634">
    <property type="term" value="C:nucleus"/>
    <property type="evidence" value="ECO:0007669"/>
    <property type="project" value="TreeGrafter"/>
</dbReference>
<dbReference type="PROSITE" id="PS51425">
    <property type="entry name" value="SCD"/>
    <property type="match status" value="1"/>
</dbReference>
<evidence type="ECO:0000256" key="2">
    <source>
        <dbReference type="SAM" id="MobiDB-lite"/>
    </source>
</evidence>
<dbReference type="InterPro" id="IPR039662">
    <property type="entry name" value="Cohesin_Scc3/SA"/>
</dbReference>
<feature type="compositionally biased region" description="Basic and acidic residues" evidence="2">
    <location>
        <begin position="24"/>
        <end position="36"/>
    </location>
</feature>
<dbReference type="SUPFAM" id="SSF48371">
    <property type="entry name" value="ARM repeat"/>
    <property type="match status" value="1"/>
</dbReference>
<feature type="domain" description="SCD" evidence="3">
    <location>
        <begin position="219"/>
        <end position="304"/>
    </location>
</feature>
<dbReference type="PANTHER" id="PTHR11199">
    <property type="entry name" value="STROMAL ANTIGEN"/>
    <property type="match status" value="1"/>
</dbReference>
<dbReference type="InterPro" id="IPR020839">
    <property type="entry name" value="SCD"/>
</dbReference>
<keyword evidence="5" id="KW-1185">Reference proteome</keyword>
<dbReference type="Pfam" id="PF24571">
    <property type="entry name" value="HEAT_SCC3-SA"/>
    <property type="match status" value="1"/>
</dbReference>
<dbReference type="GO" id="GO:0003682">
    <property type="term" value="F:chromatin binding"/>
    <property type="evidence" value="ECO:0007669"/>
    <property type="project" value="TreeGrafter"/>
</dbReference>
<dbReference type="GO" id="GO:0007062">
    <property type="term" value="P:sister chromatid cohesion"/>
    <property type="evidence" value="ECO:0007669"/>
    <property type="project" value="UniProtKB-ARBA"/>
</dbReference>
<dbReference type="OrthoDB" id="498590at2759"/>
<dbReference type="InterPro" id="IPR016024">
    <property type="entry name" value="ARM-type_fold"/>
</dbReference>
<accession>B4L3L6</accession>
<evidence type="ECO:0000313" key="4">
    <source>
        <dbReference type="EMBL" id="EDW07144.1"/>
    </source>
</evidence>
<sequence>MNNHGKKVDQPFEVLEDEENILESSDRGSKKLRNLECESDMSSTDDEMENSLLQLLRKRSKNPEDICSEFVQLSVSKPEAALVKFMEFVLEASERDFIMPEVNRKPFKTGIFANTGNAKVEHMQRFPLVVRSSRCCGMDASSFLDQLMHTLISTSVILQSSFLRDMSDFLTVATGSDVLPLRRTSTLVAMKMMTALNDMIALQDERLHALWLNLFGGVFLKRMRDVADDIRSLCVAECGVWLNKFPQSYISRTRLLYLFHAFEDCSMKVWEASLYSIVRLEKKPKLRADCLQLGYKFRMSLLSLSLGSDATLAEMAIRLLVTFQRVMPEVIDDEMVEIIEQMAFAIDRSVAQAAAELLHVRFNEKPTATARMLALARLFIKFFGHERIPYLIDAFYGVSDSLLDWSTMVEMLLNPENLTYQEVTVIIEIMARSVRQAVTGELPPGRATATLKNLPLVEADEQVATIISPVLTTLLRQYRMEPLQMKFLLDLTLHMNCSNEQAEELLDQIKLLILKHTELEVMQHCAETLLHLFQKYEEVSVNIRKELMERAAISYLEADSAWQLSVKKMQKSRLNVCSKRLLIALRVVSAVYECFNLSEFQVMDSVQVSLKRAVRGNDVPEATFSDEAVSLCLEICYVAVCWDLKRIQEEASAGNQVDDECLALAEQLDIFFLAALHIIEHSSEEKFCCQAFVSTCDLLVLFSDNLPHSGNPALCSLQYKPSVHELKTLEDFAIRYAFSEAAKAELNSAKESELSVLLHSKRRVLAGFCKLCFNSVVPMLRAASVLQYYEPFHPFYEDLLLSTMERCMFINLTEFGMTLMQSLLLMYKRILADYDSTVKAGNSLQFGKLLSMARNFGHLLSSDVVKTRPAVLILHRAGIRYATDGAVDDSKAPENLLYLKVLRQLVPLLLDEDIRELVRDLDSTIKAPSSEQPSTCPEWEPLHFYRKSLIDKLARNFY</sequence>
<comment type="similarity">
    <text evidence="1">Belongs to the SCC3 family.</text>
</comment>
<gene>
    <name evidence="4" type="primary">Dmoj\GI15027</name>
    <name evidence="4" type="ORF">Dmoj_GI15027</name>
</gene>
<evidence type="ECO:0000256" key="1">
    <source>
        <dbReference type="ARBA" id="ARBA00005486"/>
    </source>
</evidence>
<dbReference type="GO" id="GO:0000785">
    <property type="term" value="C:chromatin"/>
    <property type="evidence" value="ECO:0007669"/>
    <property type="project" value="TreeGrafter"/>
</dbReference>
<feature type="region of interest" description="Disordered" evidence="2">
    <location>
        <begin position="1"/>
        <end position="43"/>
    </location>
</feature>
<feature type="compositionally biased region" description="Basic and acidic residues" evidence="2">
    <location>
        <begin position="1"/>
        <end position="10"/>
    </location>
</feature>
<name>B4L3L6_DROMO</name>
<dbReference type="AlphaFoldDB" id="B4L3L6"/>
<organism evidence="4 5">
    <name type="scientific">Drosophila mojavensis</name>
    <name type="common">Fruit fly</name>
    <dbReference type="NCBI Taxonomy" id="7230"/>
    <lineage>
        <taxon>Eukaryota</taxon>
        <taxon>Metazoa</taxon>
        <taxon>Ecdysozoa</taxon>
        <taxon>Arthropoda</taxon>
        <taxon>Hexapoda</taxon>
        <taxon>Insecta</taxon>
        <taxon>Pterygota</taxon>
        <taxon>Neoptera</taxon>
        <taxon>Endopterygota</taxon>
        <taxon>Diptera</taxon>
        <taxon>Brachycera</taxon>
        <taxon>Muscomorpha</taxon>
        <taxon>Ephydroidea</taxon>
        <taxon>Drosophilidae</taxon>
        <taxon>Drosophila</taxon>
    </lineage>
</organism>
<dbReference type="SMR" id="B4L3L6"/>
<dbReference type="Pfam" id="PF08514">
    <property type="entry name" value="STAG"/>
    <property type="match status" value="1"/>
</dbReference>
<dbReference type="FunCoup" id="B4L3L6">
    <property type="interactions" value="82"/>
</dbReference>
<dbReference type="PhylomeDB" id="B4L3L6"/>
<dbReference type="PANTHER" id="PTHR11199:SF0">
    <property type="entry name" value="LD34181P-RELATED"/>
    <property type="match status" value="1"/>
</dbReference>